<evidence type="ECO:0000313" key="8">
    <source>
        <dbReference type="Proteomes" id="UP001501459"/>
    </source>
</evidence>
<evidence type="ECO:0000256" key="3">
    <source>
        <dbReference type="ARBA" id="ARBA00022692"/>
    </source>
</evidence>
<feature type="transmembrane region" description="Helical" evidence="6">
    <location>
        <begin position="163"/>
        <end position="181"/>
    </location>
</feature>
<evidence type="ECO:0000256" key="1">
    <source>
        <dbReference type="ARBA" id="ARBA00004651"/>
    </source>
</evidence>
<name>A0ABP3IVG3_9BACI</name>
<protein>
    <submittedName>
        <fullName evidence="7">Oligosaccharide flippase family protein</fullName>
    </submittedName>
</protein>
<dbReference type="EMBL" id="BAAADM010000003">
    <property type="protein sequence ID" value="GAA0428962.1"/>
    <property type="molecule type" value="Genomic_DNA"/>
</dbReference>
<comment type="subcellular location">
    <subcellularLocation>
        <location evidence="1">Cell membrane</location>
        <topology evidence="1">Multi-pass membrane protein</topology>
    </subcellularLocation>
</comment>
<feature type="transmembrane region" description="Helical" evidence="6">
    <location>
        <begin position="234"/>
        <end position="256"/>
    </location>
</feature>
<feature type="transmembrane region" description="Helical" evidence="6">
    <location>
        <begin position="130"/>
        <end position="151"/>
    </location>
</feature>
<dbReference type="Pfam" id="PF13440">
    <property type="entry name" value="Polysacc_synt_3"/>
    <property type="match status" value="1"/>
</dbReference>
<feature type="transmembrane region" description="Helical" evidence="6">
    <location>
        <begin position="340"/>
        <end position="359"/>
    </location>
</feature>
<feature type="transmembrane region" description="Helical" evidence="6">
    <location>
        <begin position="103"/>
        <end position="123"/>
    </location>
</feature>
<keyword evidence="3 6" id="KW-0812">Transmembrane</keyword>
<comment type="caution">
    <text evidence="7">The sequence shown here is derived from an EMBL/GenBank/DDBJ whole genome shotgun (WGS) entry which is preliminary data.</text>
</comment>
<feature type="transmembrane region" description="Helical" evidence="6">
    <location>
        <begin position="277"/>
        <end position="300"/>
    </location>
</feature>
<evidence type="ECO:0000256" key="4">
    <source>
        <dbReference type="ARBA" id="ARBA00022989"/>
    </source>
</evidence>
<evidence type="ECO:0000313" key="7">
    <source>
        <dbReference type="EMBL" id="GAA0428962.1"/>
    </source>
</evidence>
<dbReference type="InterPro" id="IPR050833">
    <property type="entry name" value="Poly_Biosynth_Transport"/>
</dbReference>
<evidence type="ECO:0000256" key="5">
    <source>
        <dbReference type="ARBA" id="ARBA00023136"/>
    </source>
</evidence>
<reference evidence="8" key="1">
    <citation type="journal article" date="2019" name="Int. J. Syst. Evol. Microbiol.">
        <title>The Global Catalogue of Microorganisms (GCM) 10K type strain sequencing project: providing services to taxonomists for standard genome sequencing and annotation.</title>
        <authorList>
            <consortium name="The Broad Institute Genomics Platform"/>
            <consortium name="The Broad Institute Genome Sequencing Center for Infectious Disease"/>
            <person name="Wu L."/>
            <person name="Ma J."/>
        </authorList>
    </citation>
    <scope>NUCLEOTIDE SEQUENCE [LARGE SCALE GENOMIC DNA]</scope>
    <source>
        <strain evidence="8">JCM 12149</strain>
    </source>
</reference>
<evidence type="ECO:0000256" key="2">
    <source>
        <dbReference type="ARBA" id="ARBA00022475"/>
    </source>
</evidence>
<keyword evidence="5 6" id="KW-0472">Membrane</keyword>
<feature type="transmembrane region" description="Helical" evidence="6">
    <location>
        <begin position="306"/>
        <end position="328"/>
    </location>
</feature>
<feature type="transmembrane region" description="Helical" evidence="6">
    <location>
        <begin position="193"/>
        <end position="214"/>
    </location>
</feature>
<evidence type="ECO:0000256" key="6">
    <source>
        <dbReference type="SAM" id="Phobius"/>
    </source>
</evidence>
<proteinExistence type="predicted"/>
<dbReference type="PANTHER" id="PTHR30250:SF11">
    <property type="entry name" value="O-ANTIGEN TRANSPORTER-RELATED"/>
    <property type="match status" value="1"/>
</dbReference>
<organism evidence="7 8">
    <name type="scientific">Lentibacillus halophilus</name>
    <dbReference type="NCBI Taxonomy" id="295065"/>
    <lineage>
        <taxon>Bacteria</taxon>
        <taxon>Bacillati</taxon>
        <taxon>Bacillota</taxon>
        <taxon>Bacilli</taxon>
        <taxon>Bacillales</taxon>
        <taxon>Bacillaceae</taxon>
        <taxon>Lentibacillus</taxon>
    </lineage>
</organism>
<accession>A0ABP3IVG3</accession>
<sequence>MTPLIGFIMLPIYTQYLSPDEYAIMTTVQTLVGMLEVFIILSLKSALTRFYYDFLEDLKKQKEYLGSIFMFVFLFSTVLSLISLFLYKPIGSLLFNSIPIKPYYFYLIILAWISGLFSLPMALYRAQEKAGTFVSANVIKAFFTMLLTGYLIVGEGMGAESALLSQITISFIVTAIVYIFQLKNIKLNWNKTFIKESLLFSLPMIPHVASGWIISSSDRVILEKFISLDNLGVYSLAAQVSMVLAIFYTSVNNAFVPRYTRLRKEGQETDGNKLLKVFLMVILIFGLVSIPISMFAVRVITSEEYYGAIILLPALLIGHMIKGFYYMPVAKLVYAKKTGAIARSSTIAAVVNIIINFVVIPYIGVYGAIVSTIMAELVRYLLISRASRIYSSVNSFASKI</sequence>
<feature type="transmembrane region" description="Helical" evidence="6">
    <location>
        <begin position="64"/>
        <end position="87"/>
    </location>
</feature>
<feature type="transmembrane region" description="Helical" evidence="6">
    <location>
        <begin position="22"/>
        <end position="43"/>
    </location>
</feature>
<keyword evidence="4 6" id="KW-1133">Transmembrane helix</keyword>
<keyword evidence="2" id="KW-1003">Cell membrane</keyword>
<gene>
    <name evidence="7" type="ORF">GCM10008983_01620</name>
</gene>
<dbReference type="PANTHER" id="PTHR30250">
    <property type="entry name" value="PST FAMILY PREDICTED COLANIC ACID TRANSPORTER"/>
    <property type="match status" value="1"/>
</dbReference>
<keyword evidence="8" id="KW-1185">Reference proteome</keyword>
<dbReference type="Proteomes" id="UP001501459">
    <property type="component" value="Unassembled WGS sequence"/>
</dbReference>